<gene>
    <name evidence="1" type="ORF">W97_02775</name>
</gene>
<accession>R7YNT3</accession>
<protein>
    <submittedName>
        <fullName evidence="1">Uncharacterized protein</fullName>
    </submittedName>
</protein>
<dbReference type="OrthoDB" id="5392447at2759"/>
<sequence>MSDSWVDYRVRSAACGPREAQVLKDYLHNRINVNETSRIITSKMVNDDNPGYLLEFTSGQIGQAGETGAAPATYKKAYRCWEGQEGMSRKRWEFRKRRLEWIQGQKVDEATKEIVREAAAAMQAIDGQ</sequence>
<evidence type="ECO:0000313" key="1">
    <source>
        <dbReference type="EMBL" id="EON63547.1"/>
    </source>
</evidence>
<keyword evidence="2" id="KW-1185">Reference proteome</keyword>
<proteinExistence type="predicted"/>
<name>R7YNT3_CONA1</name>
<reference evidence="2" key="1">
    <citation type="submission" date="2012-06" db="EMBL/GenBank/DDBJ databases">
        <title>The genome sequence of Coniosporium apollinis CBS 100218.</title>
        <authorList>
            <consortium name="The Broad Institute Genome Sequencing Platform"/>
            <person name="Cuomo C."/>
            <person name="Gorbushina A."/>
            <person name="Noack S."/>
            <person name="Walker B."/>
            <person name="Young S.K."/>
            <person name="Zeng Q."/>
            <person name="Gargeya S."/>
            <person name="Fitzgerald M."/>
            <person name="Haas B."/>
            <person name="Abouelleil A."/>
            <person name="Alvarado L."/>
            <person name="Arachchi H.M."/>
            <person name="Berlin A.M."/>
            <person name="Chapman S.B."/>
            <person name="Goldberg J."/>
            <person name="Griggs A."/>
            <person name="Gujja S."/>
            <person name="Hansen M."/>
            <person name="Howarth C."/>
            <person name="Imamovic A."/>
            <person name="Larimer J."/>
            <person name="McCowan C."/>
            <person name="Montmayeur A."/>
            <person name="Murphy C."/>
            <person name="Neiman D."/>
            <person name="Pearson M."/>
            <person name="Priest M."/>
            <person name="Roberts A."/>
            <person name="Saif S."/>
            <person name="Shea T."/>
            <person name="Sisk P."/>
            <person name="Sykes S."/>
            <person name="Wortman J."/>
            <person name="Nusbaum C."/>
            <person name="Birren B."/>
        </authorList>
    </citation>
    <scope>NUCLEOTIDE SEQUENCE [LARGE SCALE GENOMIC DNA]</scope>
    <source>
        <strain evidence="2">CBS 100218</strain>
    </source>
</reference>
<dbReference type="GeneID" id="19900086"/>
<dbReference type="Proteomes" id="UP000016924">
    <property type="component" value="Unassembled WGS sequence"/>
</dbReference>
<evidence type="ECO:0000313" key="2">
    <source>
        <dbReference type="Proteomes" id="UP000016924"/>
    </source>
</evidence>
<dbReference type="EMBL" id="JH767563">
    <property type="protein sequence ID" value="EON63547.1"/>
    <property type="molecule type" value="Genomic_DNA"/>
</dbReference>
<dbReference type="AlphaFoldDB" id="R7YNT3"/>
<dbReference type="RefSeq" id="XP_007778864.1">
    <property type="nucleotide sequence ID" value="XM_007780674.1"/>
</dbReference>
<organism evidence="1 2">
    <name type="scientific">Coniosporium apollinis (strain CBS 100218)</name>
    <name type="common">Rock-inhabiting black yeast</name>
    <dbReference type="NCBI Taxonomy" id="1168221"/>
    <lineage>
        <taxon>Eukaryota</taxon>
        <taxon>Fungi</taxon>
        <taxon>Dikarya</taxon>
        <taxon>Ascomycota</taxon>
        <taxon>Pezizomycotina</taxon>
        <taxon>Dothideomycetes</taxon>
        <taxon>Dothideomycetes incertae sedis</taxon>
        <taxon>Coniosporium</taxon>
    </lineage>
</organism>
<dbReference type="HOGENOM" id="CLU_1959457_0_0_1"/>